<comment type="subcellular location">
    <subcellularLocation>
        <location evidence="4">Mitochondrion inner membrane</location>
        <topology evidence="4">Peripheral membrane protein</topology>
        <orientation evidence="4">Matrix side</orientation>
    </subcellularLocation>
</comment>
<dbReference type="SUPFAM" id="SSF53335">
    <property type="entry name" value="S-adenosyl-L-methionine-dependent methyltransferases"/>
    <property type="match status" value="1"/>
</dbReference>
<evidence type="ECO:0000256" key="4">
    <source>
        <dbReference type="HAMAP-Rule" id="MF_03191"/>
    </source>
</evidence>
<protein>
    <recommendedName>
        <fullName evidence="4">2-methoxy-6-polyprenyl-1,4-benzoquinol methylase, mitochondrial</fullName>
        <ecNumber evidence="4">2.1.1.201</ecNumber>
    </recommendedName>
    <alternativeName>
        <fullName evidence="4">Ubiquinone biosynthesis methyltransferase COQ5</fullName>
    </alternativeName>
</protein>
<dbReference type="InterPro" id="IPR004033">
    <property type="entry name" value="UbiE/COQ5_MeTrFase"/>
</dbReference>
<reference evidence="5" key="1">
    <citation type="submission" date="2022-07" db="EMBL/GenBank/DDBJ databases">
        <title>Phylogenomic reconstructions and comparative analyses of Kickxellomycotina fungi.</title>
        <authorList>
            <person name="Reynolds N.K."/>
            <person name="Stajich J.E."/>
            <person name="Barry K."/>
            <person name="Grigoriev I.V."/>
            <person name="Crous P."/>
            <person name="Smith M.E."/>
        </authorList>
    </citation>
    <scope>NUCLEOTIDE SEQUENCE</scope>
    <source>
        <strain evidence="5">NBRC 105413</strain>
    </source>
</reference>
<comment type="pathway">
    <text evidence="4">Cofactor biosynthesis; ubiquinone biosynthesis.</text>
</comment>
<feature type="binding site" evidence="4">
    <location>
        <position position="152"/>
    </location>
    <ligand>
        <name>S-adenosyl-L-methionine</name>
        <dbReference type="ChEBI" id="CHEBI:59789"/>
    </ligand>
</feature>
<comment type="caution">
    <text evidence="5">The sequence shown here is derived from an EMBL/GenBank/DDBJ whole genome shotgun (WGS) entry which is preliminary data.</text>
</comment>
<dbReference type="GO" id="GO:0032259">
    <property type="term" value="P:methylation"/>
    <property type="evidence" value="ECO:0007669"/>
    <property type="project" value="UniProtKB-KW"/>
</dbReference>
<evidence type="ECO:0000256" key="3">
    <source>
        <dbReference type="ARBA" id="ARBA00022691"/>
    </source>
</evidence>
<dbReference type="Proteomes" id="UP001145021">
    <property type="component" value="Unassembled WGS sequence"/>
</dbReference>
<evidence type="ECO:0000313" key="6">
    <source>
        <dbReference type="Proteomes" id="UP001145021"/>
    </source>
</evidence>
<keyword evidence="6" id="KW-1185">Reference proteome</keyword>
<dbReference type="AlphaFoldDB" id="A0A9W7XJ42"/>
<evidence type="ECO:0000313" key="5">
    <source>
        <dbReference type="EMBL" id="KAJ1645716.1"/>
    </source>
</evidence>
<dbReference type="PROSITE" id="PS51608">
    <property type="entry name" value="SAM_MT_UBIE"/>
    <property type="match status" value="1"/>
</dbReference>
<name>A0A9W7XJ42_9FUNG</name>
<keyword evidence="4" id="KW-0831">Ubiquinone biosynthesis</keyword>
<comment type="function">
    <text evidence="4">Methyltransferase required for the conversion of 2-polyprenyl-6-methoxy-1,4-benzoquinol (DDMQH2) to 2-polyprenyl-3-methyl-6-methoxy-1,4-benzoquinol (DMQH2).</text>
</comment>
<dbReference type="PANTHER" id="PTHR43591:SF24">
    <property type="entry name" value="2-METHOXY-6-POLYPRENYL-1,4-BENZOQUINOL METHYLASE, MITOCHONDRIAL"/>
    <property type="match status" value="1"/>
</dbReference>
<keyword evidence="4" id="KW-0496">Mitochondrion</keyword>
<accession>A0A9W7XJ42</accession>
<comment type="similarity">
    <text evidence="4">Belongs to the class I-like SAM-binding methyltransferase superfamily. MenG/UbiE family.</text>
</comment>
<dbReference type="Gene3D" id="3.40.50.150">
    <property type="entry name" value="Vaccinia Virus protein VP39"/>
    <property type="match status" value="1"/>
</dbReference>
<feature type="binding site" evidence="4">
    <location>
        <position position="126"/>
    </location>
    <ligand>
        <name>S-adenosyl-L-methionine</name>
        <dbReference type="ChEBI" id="CHEBI:59789"/>
    </ligand>
</feature>
<dbReference type="InterPro" id="IPR023576">
    <property type="entry name" value="UbiE/COQ5_MeTrFase_CS"/>
</dbReference>
<keyword evidence="4" id="KW-0472">Membrane</keyword>
<dbReference type="InterPro" id="IPR029063">
    <property type="entry name" value="SAM-dependent_MTases_sf"/>
</dbReference>
<sequence>MIFKSLLHRLNATATAPLVARPPLYASTRVDLGLRWSSGVVNNAHSSSSSSSSFSSCSATSSLYSDTVPISQKEEIMDEVYCKVADRYDAVIDILSVFMNTMWKRNFVKQIKPQPGALMLDVAGGTGEIANHYLQYQDKVNRDKTSSVKIVDYNPHMLRVGMKRLGNSEWMRDGRVSFVQGNAEDLDGIADSSVDVYSISAGMHNLPHPERALKAAYRVLKPGGTFACLEYGHVDAPVIGPICRWYMDNAVPVLGGWIAGDSASYERLAKSVRNFPHQKVFVQAIRDAGFVMPGNGYQVFQWGMMVAYIGAKPKN</sequence>
<keyword evidence="1 4" id="KW-0489">Methyltransferase</keyword>
<dbReference type="NCBIfam" id="TIGR01934">
    <property type="entry name" value="MenG_MenH_UbiE"/>
    <property type="match status" value="1"/>
</dbReference>
<dbReference type="HAMAP" id="MF_01813">
    <property type="entry name" value="MenG_UbiE_methyltr"/>
    <property type="match status" value="1"/>
</dbReference>
<comment type="catalytic activity">
    <reaction evidence="4">
        <text>a 2-methoxy-6-(all-trans-polyprenyl)benzene-1,4-diol + S-adenosyl-L-methionine = a 5-methoxy-2-methyl-3-(all-trans-polyprenyl)benzene-1,4-diol + S-adenosyl-L-homocysteine + H(+)</text>
        <dbReference type="Rhea" id="RHEA:28286"/>
        <dbReference type="Rhea" id="RHEA-COMP:10858"/>
        <dbReference type="Rhea" id="RHEA-COMP:10859"/>
        <dbReference type="ChEBI" id="CHEBI:15378"/>
        <dbReference type="ChEBI" id="CHEBI:57856"/>
        <dbReference type="ChEBI" id="CHEBI:59789"/>
        <dbReference type="ChEBI" id="CHEBI:84166"/>
        <dbReference type="ChEBI" id="CHEBI:84167"/>
        <dbReference type="EC" id="2.1.1.201"/>
    </reaction>
</comment>
<dbReference type="EMBL" id="JANBOH010000092">
    <property type="protein sequence ID" value="KAJ1645716.1"/>
    <property type="molecule type" value="Genomic_DNA"/>
</dbReference>
<proteinExistence type="inferred from homology"/>
<organism evidence="5 6">
    <name type="scientific">Coemansia asiatica</name>
    <dbReference type="NCBI Taxonomy" id="1052880"/>
    <lineage>
        <taxon>Eukaryota</taxon>
        <taxon>Fungi</taxon>
        <taxon>Fungi incertae sedis</taxon>
        <taxon>Zoopagomycota</taxon>
        <taxon>Kickxellomycotina</taxon>
        <taxon>Kickxellomycetes</taxon>
        <taxon>Kickxellales</taxon>
        <taxon>Kickxellaceae</taxon>
        <taxon>Coemansia</taxon>
    </lineage>
</organism>
<dbReference type="Pfam" id="PF01209">
    <property type="entry name" value="Ubie_methyltran"/>
    <property type="match status" value="1"/>
</dbReference>
<feature type="binding site" evidence="4">
    <location>
        <position position="200"/>
    </location>
    <ligand>
        <name>S-adenosyl-L-methionine</name>
        <dbReference type="ChEBI" id="CHEBI:59789"/>
    </ligand>
</feature>
<keyword evidence="3 4" id="KW-0949">S-adenosyl-L-methionine</keyword>
<feature type="binding site" evidence="4">
    <location>
        <begin position="182"/>
        <end position="183"/>
    </location>
    <ligand>
        <name>S-adenosyl-L-methionine</name>
        <dbReference type="ChEBI" id="CHEBI:59789"/>
    </ligand>
</feature>
<dbReference type="PROSITE" id="PS01184">
    <property type="entry name" value="UBIE_2"/>
    <property type="match status" value="1"/>
</dbReference>
<dbReference type="GO" id="GO:0008425">
    <property type="term" value="F:2-methoxy-6-polyprenyl-1,4-benzoquinol methyltransferase activity"/>
    <property type="evidence" value="ECO:0007669"/>
    <property type="project" value="UniProtKB-UniRule"/>
</dbReference>
<dbReference type="PANTHER" id="PTHR43591">
    <property type="entry name" value="METHYLTRANSFERASE"/>
    <property type="match status" value="1"/>
</dbReference>
<gene>
    <name evidence="4" type="primary">COQ5</name>
    <name evidence="5" type="ORF">LPJ64_002733</name>
</gene>
<comment type="subunit">
    <text evidence="4">Component of a multi-subunit COQ enzyme complex, composed of at least COQ3, COQ4, COQ5, COQ6, COQ7 and COQ9.</text>
</comment>
<dbReference type="GO" id="GO:0031314">
    <property type="term" value="C:extrinsic component of mitochondrial inner membrane"/>
    <property type="evidence" value="ECO:0007669"/>
    <property type="project" value="UniProtKB-UniRule"/>
</dbReference>
<evidence type="ECO:0000256" key="2">
    <source>
        <dbReference type="ARBA" id="ARBA00022679"/>
    </source>
</evidence>
<keyword evidence="2 4" id="KW-0808">Transferase</keyword>
<keyword evidence="4" id="KW-0999">Mitochondrion inner membrane</keyword>
<dbReference type="CDD" id="cd02440">
    <property type="entry name" value="AdoMet_MTases"/>
    <property type="match status" value="1"/>
</dbReference>
<evidence type="ECO:0000256" key="1">
    <source>
        <dbReference type="ARBA" id="ARBA00022603"/>
    </source>
</evidence>
<dbReference type="EC" id="2.1.1.201" evidence="4"/>